<keyword evidence="3" id="KW-1185">Reference proteome</keyword>
<evidence type="ECO:0000313" key="2">
    <source>
        <dbReference type="EMBL" id="KAK2139103.1"/>
    </source>
</evidence>
<evidence type="ECO:0000256" key="1">
    <source>
        <dbReference type="SAM" id="Phobius"/>
    </source>
</evidence>
<name>A0AAD9MP12_9ANNE</name>
<gene>
    <name evidence="2" type="ORF">LSH36_2026g00016</name>
</gene>
<dbReference type="Proteomes" id="UP001208570">
    <property type="component" value="Unassembled WGS sequence"/>
</dbReference>
<protein>
    <submittedName>
        <fullName evidence="2">Uncharacterized protein</fullName>
    </submittedName>
</protein>
<reference evidence="2" key="1">
    <citation type="journal article" date="2023" name="Mol. Biol. Evol.">
        <title>Third-Generation Sequencing Reveals the Adaptive Role of the Epigenome in Three Deep-Sea Polychaetes.</title>
        <authorList>
            <person name="Perez M."/>
            <person name="Aroh O."/>
            <person name="Sun Y."/>
            <person name="Lan Y."/>
            <person name="Juniper S.K."/>
            <person name="Young C.R."/>
            <person name="Angers B."/>
            <person name="Qian P.Y."/>
        </authorList>
    </citation>
    <scope>NUCLEOTIDE SEQUENCE</scope>
    <source>
        <strain evidence="2">P08H-3</strain>
    </source>
</reference>
<organism evidence="2 3">
    <name type="scientific">Paralvinella palmiformis</name>
    <dbReference type="NCBI Taxonomy" id="53620"/>
    <lineage>
        <taxon>Eukaryota</taxon>
        <taxon>Metazoa</taxon>
        <taxon>Spiralia</taxon>
        <taxon>Lophotrochozoa</taxon>
        <taxon>Annelida</taxon>
        <taxon>Polychaeta</taxon>
        <taxon>Sedentaria</taxon>
        <taxon>Canalipalpata</taxon>
        <taxon>Terebellida</taxon>
        <taxon>Terebelliformia</taxon>
        <taxon>Alvinellidae</taxon>
        <taxon>Paralvinella</taxon>
    </lineage>
</organism>
<keyword evidence="1" id="KW-0812">Transmembrane</keyword>
<accession>A0AAD9MP12</accession>
<comment type="caution">
    <text evidence="2">The sequence shown here is derived from an EMBL/GenBank/DDBJ whole genome shotgun (WGS) entry which is preliminary data.</text>
</comment>
<feature type="transmembrane region" description="Helical" evidence="1">
    <location>
        <begin position="87"/>
        <end position="108"/>
    </location>
</feature>
<dbReference type="AlphaFoldDB" id="A0AAD9MP12"/>
<sequence>MPLFGNKEVHDAVVMDQQEYLRNRGKSHSPGLRKIVDTLQRKGWCKPLLLCAMLHLVSFSVLLTNFLDPVGLMAVVLDFLVDEENMASVITMFIMYTLMTTTTAANIAQGKPTGEIGTYGGATSDKAVDGRYDVDDGSEYYLSVCASTDTTWDGNVPAK</sequence>
<proteinExistence type="predicted"/>
<evidence type="ECO:0000313" key="3">
    <source>
        <dbReference type="Proteomes" id="UP001208570"/>
    </source>
</evidence>
<dbReference type="EMBL" id="JAODUP010002025">
    <property type="protein sequence ID" value="KAK2139103.1"/>
    <property type="molecule type" value="Genomic_DNA"/>
</dbReference>
<keyword evidence="1" id="KW-0472">Membrane</keyword>
<keyword evidence="1" id="KW-1133">Transmembrane helix</keyword>
<feature type="transmembrane region" description="Helical" evidence="1">
    <location>
        <begin position="48"/>
        <end position="67"/>
    </location>
</feature>